<keyword evidence="2" id="KW-1185">Reference proteome</keyword>
<reference evidence="1" key="1">
    <citation type="submission" date="2023-06" db="EMBL/GenBank/DDBJ databases">
        <title>Complete Genome of Candidatus Phytoplasma asteris M8.</title>
        <authorList>
            <person name="Toth R."/>
            <person name="Ilic A.-M."/>
            <person name="Huettel B."/>
            <person name="Duduk B."/>
            <person name="Kube M."/>
        </authorList>
    </citation>
    <scope>NUCLEOTIDE SEQUENCE [LARGE SCALE GENOMIC DNA]</scope>
    <source>
        <strain evidence="1">M8</strain>
    </source>
</reference>
<dbReference type="Proteomes" id="UP001483898">
    <property type="component" value="Plasmid pM8-6959"/>
</dbReference>
<dbReference type="RefSeq" id="WP_342386797.1">
    <property type="nucleotide sequence ID" value="NZ_CP128415.1"/>
</dbReference>
<dbReference type="EMBL" id="CP128415">
    <property type="protein sequence ID" value="WZX02785.1"/>
    <property type="molecule type" value="Genomic_DNA"/>
</dbReference>
<evidence type="ECO:0000313" key="1">
    <source>
        <dbReference type="EMBL" id="WZX02785.1"/>
    </source>
</evidence>
<sequence>MELKNCIFIYVDDKLYFDVKDKNKIKEKRNKIMRNLSELYKVKLSDITIEELFFVSEFTFNEKIKRLNYLELRNLFFKLYDNEKVHKIVLGSNSLIDKHQEFDYQSDHCLELKRNQIVGDDDIDYNNENYKNWSYKFYTILELFRLGNVNNISEGWNKLGNNIKTVKDVLEKMN</sequence>
<keyword evidence="1" id="KW-0614">Plasmid</keyword>
<geneLocation type="plasmid" evidence="1 2">
    <name>pM8-6959</name>
</geneLocation>
<proteinExistence type="predicted"/>
<protein>
    <submittedName>
        <fullName evidence="1">Uncharacterized protein</fullName>
    </submittedName>
</protein>
<accession>A0ABZ3CFQ6</accession>
<gene>
    <name evidence="1" type="ORF">QN326_p00030</name>
</gene>
<name>A0ABZ3CFQ6_9MOLU</name>
<organism evidence="1 2">
    <name type="scientific">Candidatus Phytoplasma asteris</name>
    <dbReference type="NCBI Taxonomy" id="85620"/>
    <lineage>
        <taxon>Bacteria</taxon>
        <taxon>Bacillati</taxon>
        <taxon>Mycoplasmatota</taxon>
        <taxon>Mollicutes</taxon>
        <taxon>Acholeplasmatales</taxon>
        <taxon>Acholeplasmataceae</taxon>
        <taxon>Candidatus Phytoplasma</taxon>
        <taxon>16SrI (Aster yellows group)</taxon>
    </lineage>
</organism>
<evidence type="ECO:0000313" key="2">
    <source>
        <dbReference type="Proteomes" id="UP001483898"/>
    </source>
</evidence>